<reference evidence="1 2" key="1">
    <citation type="submission" date="2017-06" db="EMBL/GenBank/DDBJ databases">
        <title>Comparative genomic analysis of Ambrosia Fusariam Clade fungi.</title>
        <authorList>
            <person name="Stajich J.E."/>
            <person name="Carrillo J."/>
            <person name="Kijimoto T."/>
            <person name="Eskalen A."/>
            <person name="O'Donnell K."/>
            <person name="Kasson M."/>
        </authorList>
    </citation>
    <scope>NUCLEOTIDE SEQUENCE [LARGE SCALE GENOMIC DNA]</scope>
    <source>
        <strain evidence="1 2">NRRL62584</strain>
    </source>
</reference>
<keyword evidence="2" id="KW-1185">Reference proteome</keyword>
<sequence>MSWCFGGKPQGHRLEQAGRVFFLKIAPGLTSLVPPLTAPTPTPPLPSLDKDLLLHVDHPVPPPVRHGFCTSCNRPDAGGWPIRNNRRVTALQSIGTVTQTRGWAPPPPQRQMRLTVNWGAGAHGYWAAQQSVPGYRRSQRPEKSRAASAGKGACIKSVWMRTSVNACVW</sequence>
<dbReference type="AlphaFoldDB" id="A0A428PF53"/>
<evidence type="ECO:0000313" key="1">
    <source>
        <dbReference type="EMBL" id="RSL51655.1"/>
    </source>
</evidence>
<organism evidence="1 2">
    <name type="scientific">Fusarium duplospermum</name>
    <dbReference type="NCBI Taxonomy" id="1325734"/>
    <lineage>
        <taxon>Eukaryota</taxon>
        <taxon>Fungi</taxon>
        <taxon>Dikarya</taxon>
        <taxon>Ascomycota</taxon>
        <taxon>Pezizomycotina</taxon>
        <taxon>Sordariomycetes</taxon>
        <taxon>Hypocreomycetidae</taxon>
        <taxon>Hypocreales</taxon>
        <taxon>Nectriaceae</taxon>
        <taxon>Fusarium</taxon>
        <taxon>Fusarium solani species complex</taxon>
    </lineage>
</organism>
<gene>
    <name evidence="1" type="ORF">CEP54_011328</name>
</gene>
<dbReference type="EMBL" id="NKCI01000146">
    <property type="protein sequence ID" value="RSL51655.1"/>
    <property type="molecule type" value="Genomic_DNA"/>
</dbReference>
<comment type="caution">
    <text evidence="1">The sequence shown here is derived from an EMBL/GenBank/DDBJ whole genome shotgun (WGS) entry which is preliminary data.</text>
</comment>
<protein>
    <submittedName>
        <fullName evidence="1">Uncharacterized protein</fullName>
    </submittedName>
</protein>
<dbReference type="Proteomes" id="UP000288168">
    <property type="component" value="Unassembled WGS sequence"/>
</dbReference>
<proteinExistence type="predicted"/>
<evidence type="ECO:0000313" key="2">
    <source>
        <dbReference type="Proteomes" id="UP000288168"/>
    </source>
</evidence>
<accession>A0A428PF53</accession>
<name>A0A428PF53_9HYPO</name>